<dbReference type="InterPro" id="IPR015421">
    <property type="entry name" value="PyrdxlP-dep_Trfase_major"/>
</dbReference>
<gene>
    <name evidence="6" type="ORF">DICSQDRAFT_108482</name>
</gene>
<evidence type="ECO:0000256" key="1">
    <source>
        <dbReference type="ARBA" id="ARBA00001933"/>
    </source>
</evidence>
<evidence type="ECO:0000313" key="6">
    <source>
        <dbReference type="EMBL" id="EJF59828.1"/>
    </source>
</evidence>
<accession>R7SV91</accession>
<dbReference type="AlphaFoldDB" id="R7SV91"/>
<dbReference type="GeneID" id="18833777"/>
<evidence type="ECO:0000256" key="4">
    <source>
        <dbReference type="PIRSR" id="PIRSR602129-50"/>
    </source>
</evidence>
<keyword evidence="2 4" id="KW-0663">Pyridoxal phosphate</keyword>
<feature type="modified residue" description="N6-(pyridoxal phosphate)lysine" evidence="4">
    <location>
        <position position="459"/>
    </location>
</feature>
<dbReference type="Pfam" id="PF00282">
    <property type="entry name" value="Pyridoxal_deC"/>
    <property type="match status" value="1"/>
</dbReference>
<evidence type="ECO:0000259" key="5">
    <source>
        <dbReference type="Pfam" id="PF21391"/>
    </source>
</evidence>
<dbReference type="GO" id="GO:0019752">
    <property type="term" value="P:carboxylic acid metabolic process"/>
    <property type="evidence" value="ECO:0007669"/>
    <property type="project" value="InterPro"/>
</dbReference>
<dbReference type="InterPro" id="IPR050477">
    <property type="entry name" value="GrpII_AminoAcid_Decarb"/>
</dbReference>
<dbReference type="InterPro" id="IPR015424">
    <property type="entry name" value="PyrdxlP-dep_Trfase"/>
</dbReference>
<evidence type="ECO:0000313" key="7">
    <source>
        <dbReference type="Proteomes" id="UP000053319"/>
    </source>
</evidence>
<dbReference type="Proteomes" id="UP000053319">
    <property type="component" value="Unassembled WGS sequence"/>
</dbReference>
<proteinExistence type="predicted"/>
<dbReference type="KEGG" id="dsq:DICSQDRAFT_108482"/>
<dbReference type="PANTHER" id="PTHR42735:SF4">
    <property type="entry name" value="PYRIDOXAL PHOSPHATE-DEPENDENT DECARBOXYLASE FAMILY PROTEIN"/>
    <property type="match status" value="1"/>
</dbReference>
<dbReference type="OrthoDB" id="2161780at2759"/>
<dbReference type="RefSeq" id="XP_007367540.1">
    <property type="nucleotide sequence ID" value="XM_007367478.1"/>
</dbReference>
<reference evidence="6 7" key="1">
    <citation type="journal article" date="2012" name="Science">
        <title>The Paleozoic origin of enzymatic lignin decomposition reconstructed from 31 fungal genomes.</title>
        <authorList>
            <person name="Floudas D."/>
            <person name="Binder M."/>
            <person name="Riley R."/>
            <person name="Barry K."/>
            <person name="Blanchette R.A."/>
            <person name="Henrissat B."/>
            <person name="Martinez A.T."/>
            <person name="Otillar R."/>
            <person name="Spatafora J.W."/>
            <person name="Yadav J.S."/>
            <person name="Aerts A."/>
            <person name="Benoit I."/>
            <person name="Boyd A."/>
            <person name="Carlson A."/>
            <person name="Copeland A."/>
            <person name="Coutinho P.M."/>
            <person name="de Vries R.P."/>
            <person name="Ferreira P."/>
            <person name="Findley K."/>
            <person name="Foster B."/>
            <person name="Gaskell J."/>
            <person name="Glotzer D."/>
            <person name="Gorecki P."/>
            <person name="Heitman J."/>
            <person name="Hesse C."/>
            <person name="Hori C."/>
            <person name="Igarashi K."/>
            <person name="Jurgens J.A."/>
            <person name="Kallen N."/>
            <person name="Kersten P."/>
            <person name="Kohler A."/>
            <person name="Kuees U."/>
            <person name="Kumar T.K.A."/>
            <person name="Kuo A."/>
            <person name="LaButti K."/>
            <person name="Larrondo L.F."/>
            <person name="Lindquist E."/>
            <person name="Ling A."/>
            <person name="Lombard V."/>
            <person name="Lucas S."/>
            <person name="Lundell T."/>
            <person name="Martin R."/>
            <person name="McLaughlin D.J."/>
            <person name="Morgenstern I."/>
            <person name="Morin E."/>
            <person name="Murat C."/>
            <person name="Nagy L.G."/>
            <person name="Nolan M."/>
            <person name="Ohm R.A."/>
            <person name="Patyshakuliyeva A."/>
            <person name="Rokas A."/>
            <person name="Ruiz-Duenas F.J."/>
            <person name="Sabat G."/>
            <person name="Salamov A."/>
            <person name="Samejima M."/>
            <person name="Schmutz J."/>
            <person name="Slot J.C."/>
            <person name="St John F."/>
            <person name="Stenlid J."/>
            <person name="Sun H."/>
            <person name="Sun S."/>
            <person name="Syed K."/>
            <person name="Tsang A."/>
            <person name="Wiebenga A."/>
            <person name="Young D."/>
            <person name="Pisabarro A."/>
            <person name="Eastwood D.C."/>
            <person name="Martin F."/>
            <person name="Cullen D."/>
            <person name="Grigoriev I.V."/>
            <person name="Hibbett D.S."/>
        </authorList>
    </citation>
    <scope>NUCLEOTIDE SEQUENCE [LARGE SCALE GENOMIC DNA]</scope>
    <source>
        <strain evidence="6 7">LYAD-421 SS1</strain>
    </source>
</reference>
<dbReference type="PANTHER" id="PTHR42735">
    <property type="match status" value="1"/>
</dbReference>
<evidence type="ECO:0000256" key="3">
    <source>
        <dbReference type="ARBA" id="ARBA00023239"/>
    </source>
</evidence>
<dbReference type="InterPro" id="IPR002129">
    <property type="entry name" value="PyrdxlP-dep_de-COase"/>
</dbReference>
<dbReference type="GO" id="GO:0016830">
    <property type="term" value="F:carbon-carbon lyase activity"/>
    <property type="evidence" value="ECO:0007669"/>
    <property type="project" value="InterPro"/>
</dbReference>
<dbReference type="SUPFAM" id="SSF53383">
    <property type="entry name" value="PLP-dependent transferases"/>
    <property type="match status" value="1"/>
</dbReference>
<dbReference type="GO" id="GO:0030170">
    <property type="term" value="F:pyridoxal phosphate binding"/>
    <property type="evidence" value="ECO:0007669"/>
    <property type="project" value="InterPro"/>
</dbReference>
<comment type="cofactor">
    <cofactor evidence="1 4">
        <name>pyridoxal 5'-phosphate</name>
        <dbReference type="ChEBI" id="CHEBI:597326"/>
    </cofactor>
</comment>
<dbReference type="EMBL" id="JH719421">
    <property type="protein sequence ID" value="EJF59828.1"/>
    <property type="molecule type" value="Genomic_DNA"/>
</dbReference>
<sequence length="1020" mass="113250">MSGLNADNITQREQSNRAYANCVDENLHEVVSAWFLGPQAENSDILGGLFAEAVALQKASRLAYHPEDGAFITPAIRASEAFNQESTDLQTQVRKTITYLYKFSVPFFSQRYAGHMSFETSLPGILGMASTLLCNPNNVAYEASPVTTEIELRVGREMCRMLGYKVVPESTRQEELEGPKNDLEGWGHIACDGTVANLESIWSARNLKYYPLSLRDAMKKELAFIASTFKVPLPKTGEDALFSGLDLWQLLNLPATTILDIPNRLHEQFGITPTYLDEVLYDYLVQSRGKQALETEWQMAHSPSYFISATKHYSWPKGAAIAGLGAEYMREVPVDHNARLDIGELTKRLDQCLAEKKPVFAVVGIIGSTEEGAVDPLDKILDLRDAYEKKGLCFLVHADAAWGGYFASMIRKPSPKKTPYGIYPEPSRDFVPSSTLRKSTVDQFHALARTDSITIDPHKAGYIPYPAGGLCYRDGRLKSLLTWSAPYLAQKASGESIGIYGVEGSKPGAPAVATALHHKVVGLHDRGHGALLGEASWSCRRISAHWGAMSTEKDDFIVVPFNPLPAEKDGPVALAQQKEYIRTNILGKLNEDIVTNEAAKDLLCQLGSDLNINVFACNFRINGKVNEDVEEANYLNNSIFHRLSITAPNILPETIPMFLSSTTFEYEHYGECVQHYKERLGLEKDSQQDLFVLRNVVMTPFQTAGGFVQTIADTFQSVLVEEMQNVVARNTITPQPHTFVMQGIDGNGNAALTYRPYFYNANGRFQLVVIAHVENIEGNTLDLLPCDLVTDSKPGMTIDEICLPGNVFEATTYRRGYDSEGIEHPVKIGRVTVSDVRVIKKRALDSRYRERKYPDAFVPFYFYGSGNNYFVDHMLLRAPNGQLSAQVSIDFASTIPSDALEKGLLLTVDRSDAAMQPADQDSTAWFKEGAEFAVKVYVDPNPTDAYGPGLVNVIAPNKPAPIARGKMILGKPVIDLQRLNRQDFTTDTSAMRRMVSFTSRAAHPQTKLEWRQAVTSMFDE</sequence>
<evidence type="ECO:0000256" key="2">
    <source>
        <dbReference type="ARBA" id="ARBA00022898"/>
    </source>
</evidence>
<dbReference type="GO" id="GO:0016740">
    <property type="term" value="F:transferase activity"/>
    <property type="evidence" value="ECO:0007669"/>
    <property type="project" value="UniProtKB-KW"/>
</dbReference>
<protein>
    <submittedName>
        <fullName evidence="6">PLP-dependent transferase</fullName>
    </submittedName>
</protein>
<dbReference type="Gene3D" id="3.40.640.10">
    <property type="entry name" value="Type I PLP-dependent aspartate aminotransferase-like (Major domain)"/>
    <property type="match status" value="1"/>
</dbReference>
<dbReference type="OMA" id="LSWGHIT"/>
<dbReference type="InterPro" id="IPR049373">
    <property type="entry name" value="TyrDC_C"/>
</dbReference>
<keyword evidence="3" id="KW-0456">Lyase</keyword>
<keyword evidence="6" id="KW-0808">Transferase</keyword>
<organism evidence="6 7">
    <name type="scientific">Dichomitus squalens (strain LYAD-421)</name>
    <name type="common">Western red white-rot fungus</name>
    <dbReference type="NCBI Taxonomy" id="732165"/>
    <lineage>
        <taxon>Eukaryota</taxon>
        <taxon>Fungi</taxon>
        <taxon>Dikarya</taxon>
        <taxon>Basidiomycota</taxon>
        <taxon>Agaricomycotina</taxon>
        <taxon>Agaricomycetes</taxon>
        <taxon>Polyporales</taxon>
        <taxon>Polyporaceae</taxon>
        <taxon>Dichomitus</taxon>
    </lineage>
</organism>
<name>R7SV91_DICSQ</name>
<feature type="domain" description="L-tyrosine decarboxylase C-terminal" evidence="5">
    <location>
        <begin position="618"/>
        <end position="720"/>
    </location>
</feature>
<dbReference type="HOGENOM" id="CLU_005446_1_0_1"/>
<dbReference type="Pfam" id="PF21391">
    <property type="entry name" value="tyr_de_CO2_C"/>
    <property type="match status" value="1"/>
</dbReference>